<organism evidence="2 3">
    <name type="scientific">Candidatus Muproteobacteria bacterium RBG_16_64_11</name>
    <dbReference type="NCBI Taxonomy" id="1817758"/>
    <lineage>
        <taxon>Bacteria</taxon>
        <taxon>Pseudomonadati</taxon>
        <taxon>Pseudomonadota</taxon>
        <taxon>Candidatus Muproteobacteria</taxon>
    </lineage>
</organism>
<name>A0A1F6TIC7_9PROT</name>
<proteinExistence type="predicted"/>
<dbReference type="Pfam" id="PF09836">
    <property type="entry name" value="DUF2063"/>
    <property type="match status" value="1"/>
</dbReference>
<dbReference type="EMBL" id="MFSS01000009">
    <property type="protein sequence ID" value="OGI44861.1"/>
    <property type="molecule type" value="Genomic_DNA"/>
</dbReference>
<evidence type="ECO:0000259" key="1">
    <source>
        <dbReference type="Pfam" id="PF09836"/>
    </source>
</evidence>
<accession>A0A1F6TIC7</accession>
<sequence>MPTLRDLQRDFVAAVFDAAGERFPGEVRHGRFGGARLFQVYRNNVFLSLTGALAAVYPVVRRLVGEGFFDYLADSFIRAHRPGSGNLHDFGVELAEFLAGFPACAPHPYLADVARLEWAYHRVFHAAAPAFDLAALGAVPPERYGALRFDLSPAARLIASDYPLLAIWRANQPGADDTTVDLGAGGERLLVFRRALEVEFKLLDPGEYALLDALRDGATLEQASERALEAAADFDLARCLQQQVALGALTNAI</sequence>
<dbReference type="InterPro" id="IPR044922">
    <property type="entry name" value="DUF2063_N_sf"/>
</dbReference>
<reference evidence="2 3" key="1">
    <citation type="journal article" date="2016" name="Nat. Commun.">
        <title>Thousands of microbial genomes shed light on interconnected biogeochemical processes in an aquifer system.</title>
        <authorList>
            <person name="Anantharaman K."/>
            <person name="Brown C.T."/>
            <person name="Hug L.A."/>
            <person name="Sharon I."/>
            <person name="Castelle C.J."/>
            <person name="Probst A.J."/>
            <person name="Thomas B.C."/>
            <person name="Singh A."/>
            <person name="Wilkins M.J."/>
            <person name="Karaoz U."/>
            <person name="Brodie E.L."/>
            <person name="Williams K.H."/>
            <person name="Hubbard S.S."/>
            <person name="Banfield J.F."/>
        </authorList>
    </citation>
    <scope>NUCLEOTIDE SEQUENCE [LARGE SCALE GENOMIC DNA]</scope>
</reference>
<evidence type="ECO:0000313" key="3">
    <source>
        <dbReference type="Proteomes" id="UP000177925"/>
    </source>
</evidence>
<gene>
    <name evidence="2" type="ORF">A2150_01285</name>
</gene>
<comment type="caution">
    <text evidence="2">The sequence shown here is derived from an EMBL/GenBank/DDBJ whole genome shotgun (WGS) entry which is preliminary data.</text>
</comment>
<dbReference type="InterPro" id="IPR018640">
    <property type="entry name" value="DUF2063"/>
</dbReference>
<evidence type="ECO:0000313" key="2">
    <source>
        <dbReference type="EMBL" id="OGI44861.1"/>
    </source>
</evidence>
<dbReference type="Gene3D" id="1.10.150.690">
    <property type="entry name" value="DUF2063"/>
    <property type="match status" value="1"/>
</dbReference>
<dbReference type="STRING" id="1817758.A2150_01285"/>
<protein>
    <recommendedName>
        <fullName evidence="1">Putative DNA-binding domain-containing protein</fullName>
    </recommendedName>
</protein>
<feature type="domain" description="Putative DNA-binding" evidence="1">
    <location>
        <begin position="7"/>
        <end position="98"/>
    </location>
</feature>
<dbReference type="Proteomes" id="UP000177925">
    <property type="component" value="Unassembled WGS sequence"/>
</dbReference>
<dbReference type="AlphaFoldDB" id="A0A1F6TIC7"/>